<keyword evidence="2" id="KW-1185">Reference proteome</keyword>
<proteinExistence type="predicted"/>
<reference evidence="1 2" key="1">
    <citation type="journal article" date="2015" name="Genome Biol. Evol.">
        <title>Comparative Genomics of a Bacterivorous Green Alga Reveals Evolutionary Causalities and Consequences of Phago-Mixotrophic Mode of Nutrition.</title>
        <authorList>
            <person name="Burns J.A."/>
            <person name="Paasch A."/>
            <person name="Narechania A."/>
            <person name="Kim E."/>
        </authorList>
    </citation>
    <scope>NUCLEOTIDE SEQUENCE [LARGE SCALE GENOMIC DNA]</scope>
    <source>
        <strain evidence="1 2">PLY_AMNH</strain>
    </source>
</reference>
<dbReference type="AlphaFoldDB" id="A0AAE0GIU9"/>
<sequence>MLRKIYRVVSKQPVNFNTYADRIAQKVVERMRTEPLHAEPCTQIGTSELSLLEMNLKNAKGVSDIIQYFDLQVDVDTQMCTCRVCLRNVHAAGDSNRIFPGGNREKVGSFKVPQGSDLRHFKNAIKKHFSSAAHAWCLEHEAWEDLQRNRRLKVGLLVARNAYFIIREALSYLCFERLLHEDSCKGLSVGTINHSTVFITEFKMSMYTVLKNKICLFLETPDQATNRPPVYAINADKVTELRRTGQVVGMLTMIRGVIKALLLGDPPVTEGHDAKGVSKNIVTVLQGDFRLTVKSMRGQLSGMSFDGAYFKLGADKELCAQLEVDPDWILPGWDGGHKLEKVLDDVRWQDPSTEWYRKIAGDTAEVLSKISWGKGFEETLVVARDLQLKLMNPKAHCDTRFAQAERKVYENVAANFPIIVTHNQNLVAVNVAGLEMSKRPRARERATEAGCFLKEIMKMSFVVRVLGLSDLLRHVKDLSLFQQTVNTLPWEVVEREIYFHDVLMNTVLTEELHHNRLTEANFPLLFKYQAELAQKKYKGIELIVAPAHKGNGLVALKSLLKELARWSCGYSMRF</sequence>
<name>A0AAE0GIU9_9CHLO</name>
<comment type="caution">
    <text evidence="1">The sequence shown here is derived from an EMBL/GenBank/DDBJ whole genome shotgun (WGS) entry which is preliminary data.</text>
</comment>
<evidence type="ECO:0000313" key="2">
    <source>
        <dbReference type="Proteomes" id="UP001190700"/>
    </source>
</evidence>
<protein>
    <submittedName>
        <fullName evidence="1">Uncharacterized protein</fullName>
    </submittedName>
</protein>
<accession>A0AAE0GIU9</accession>
<evidence type="ECO:0000313" key="1">
    <source>
        <dbReference type="EMBL" id="KAK3279029.1"/>
    </source>
</evidence>
<gene>
    <name evidence="1" type="ORF">CYMTET_13073</name>
</gene>
<organism evidence="1 2">
    <name type="scientific">Cymbomonas tetramitiformis</name>
    <dbReference type="NCBI Taxonomy" id="36881"/>
    <lineage>
        <taxon>Eukaryota</taxon>
        <taxon>Viridiplantae</taxon>
        <taxon>Chlorophyta</taxon>
        <taxon>Pyramimonadophyceae</taxon>
        <taxon>Pyramimonadales</taxon>
        <taxon>Pyramimonadaceae</taxon>
        <taxon>Cymbomonas</taxon>
    </lineage>
</organism>
<dbReference type="EMBL" id="LGRX02005169">
    <property type="protein sequence ID" value="KAK3279029.1"/>
    <property type="molecule type" value="Genomic_DNA"/>
</dbReference>
<dbReference type="Proteomes" id="UP001190700">
    <property type="component" value="Unassembled WGS sequence"/>
</dbReference>